<evidence type="ECO:0000256" key="4">
    <source>
        <dbReference type="ARBA" id="ARBA00023136"/>
    </source>
</evidence>
<evidence type="ECO:0000256" key="3">
    <source>
        <dbReference type="ARBA" id="ARBA00022989"/>
    </source>
</evidence>
<comment type="caution">
    <text evidence="6">The sequence shown here is derived from an EMBL/GenBank/DDBJ whole genome shotgun (WGS) entry which is preliminary data.</text>
</comment>
<dbReference type="InterPro" id="IPR028082">
    <property type="entry name" value="Peripla_BP_I"/>
</dbReference>
<keyword evidence="3" id="KW-1133">Transmembrane helix</keyword>
<feature type="domain" description="Receptor ligand binding region" evidence="5">
    <location>
        <begin position="159"/>
        <end position="215"/>
    </location>
</feature>
<dbReference type="SUPFAM" id="SSF53822">
    <property type="entry name" value="Periplasmic binding protein-like I"/>
    <property type="match status" value="1"/>
</dbReference>
<evidence type="ECO:0000313" key="7">
    <source>
        <dbReference type="Proteomes" id="UP001519460"/>
    </source>
</evidence>
<proteinExistence type="predicted"/>
<sequence length="226" mass="25259">MGVIFSSQGLFCRPVQCCYTGTHTVRVGCRPFAIWHRGIGSCQVGWAQAELVTTSRGWIVDITDLRSAHCLVPDHGCKVADSFSASAADMDKQWIGALRQCPDLMVNTCYLMMLPQSFQRQLITFVTWHWQAYLICMRTEQLIQNILGFEQCNVRVRDMDRRNVVGFVGPLSNEDAMAAAKLTGDMHLTVISPSADSATLSNSNMYPYFLRTTPSILNDVKILGQI</sequence>
<dbReference type="Gene3D" id="3.40.50.2300">
    <property type="match status" value="1"/>
</dbReference>
<evidence type="ECO:0000256" key="1">
    <source>
        <dbReference type="ARBA" id="ARBA00004370"/>
    </source>
</evidence>
<reference evidence="6 7" key="1">
    <citation type="journal article" date="2023" name="Sci. Data">
        <title>Genome assembly of the Korean intertidal mud-creeper Batillaria attramentaria.</title>
        <authorList>
            <person name="Patra A.K."/>
            <person name="Ho P.T."/>
            <person name="Jun S."/>
            <person name="Lee S.J."/>
            <person name="Kim Y."/>
            <person name="Won Y.J."/>
        </authorList>
    </citation>
    <scope>NUCLEOTIDE SEQUENCE [LARGE SCALE GENOMIC DNA]</scope>
    <source>
        <strain evidence="6">Wonlab-2016</strain>
    </source>
</reference>
<evidence type="ECO:0000256" key="2">
    <source>
        <dbReference type="ARBA" id="ARBA00022692"/>
    </source>
</evidence>
<comment type="subcellular location">
    <subcellularLocation>
        <location evidence="1">Membrane</location>
    </subcellularLocation>
</comment>
<dbReference type="Proteomes" id="UP001519460">
    <property type="component" value="Unassembled WGS sequence"/>
</dbReference>
<keyword evidence="7" id="KW-1185">Reference proteome</keyword>
<keyword evidence="2" id="KW-0812">Transmembrane</keyword>
<organism evidence="6 7">
    <name type="scientific">Batillaria attramentaria</name>
    <dbReference type="NCBI Taxonomy" id="370345"/>
    <lineage>
        <taxon>Eukaryota</taxon>
        <taxon>Metazoa</taxon>
        <taxon>Spiralia</taxon>
        <taxon>Lophotrochozoa</taxon>
        <taxon>Mollusca</taxon>
        <taxon>Gastropoda</taxon>
        <taxon>Caenogastropoda</taxon>
        <taxon>Sorbeoconcha</taxon>
        <taxon>Cerithioidea</taxon>
        <taxon>Batillariidae</taxon>
        <taxon>Batillaria</taxon>
    </lineage>
</organism>
<dbReference type="EMBL" id="JACVVK020000159">
    <property type="protein sequence ID" value="KAK7487812.1"/>
    <property type="molecule type" value="Genomic_DNA"/>
</dbReference>
<keyword evidence="4" id="KW-0472">Membrane</keyword>
<accession>A0ABD0KLE7</accession>
<dbReference type="InterPro" id="IPR001828">
    <property type="entry name" value="ANF_lig-bd_rcpt"/>
</dbReference>
<dbReference type="AlphaFoldDB" id="A0ABD0KLE7"/>
<name>A0ABD0KLE7_9CAEN</name>
<dbReference type="GO" id="GO:0016020">
    <property type="term" value="C:membrane"/>
    <property type="evidence" value="ECO:0007669"/>
    <property type="project" value="UniProtKB-SubCell"/>
</dbReference>
<protein>
    <recommendedName>
        <fullName evidence="5">Receptor ligand binding region domain-containing protein</fullName>
    </recommendedName>
</protein>
<evidence type="ECO:0000313" key="6">
    <source>
        <dbReference type="EMBL" id="KAK7487812.1"/>
    </source>
</evidence>
<dbReference type="Pfam" id="PF01094">
    <property type="entry name" value="ANF_receptor"/>
    <property type="match status" value="1"/>
</dbReference>
<gene>
    <name evidence="6" type="ORF">BaRGS_00020953</name>
</gene>
<evidence type="ECO:0000259" key="5">
    <source>
        <dbReference type="Pfam" id="PF01094"/>
    </source>
</evidence>